<reference evidence="1 2" key="1">
    <citation type="submission" date="2023-04" db="EMBL/GenBank/DDBJ databases">
        <title>Marinobulbifer ophiurae gen. nov., sp. Nov., isolate from tissue of brittle star Ophioplocus japonicus.</title>
        <authorList>
            <person name="Kawano K."/>
            <person name="Sawayama S."/>
            <person name="Nakagawa S."/>
        </authorList>
    </citation>
    <scope>NUCLEOTIDE SEQUENCE [LARGE SCALE GENOMIC DNA]</scope>
    <source>
        <strain evidence="1 2">NKW57</strain>
    </source>
</reference>
<protein>
    <recommendedName>
        <fullName evidence="3">DUF2383 domain-containing protein</fullName>
    </recommendedName>
</protein>
<name>A0ABQ6LXA3_9GAMM</name>
<sequence length="152" mass="18105">MKTFKQARDVLEDAKKFHQDMADYYTDLQDTTEDARTRLLLDHMIEFETRLANNLKNYGSVAPEKFMNTWLQYTQEENAIDFLRKQELGEKPGIKDINRLSREVDNYFSELYKEVYALIESQEAKEVFDNLKQIQDKERITLSMATNSLWDM</sequence>
<comment type="caution">
    <text evidence="1">The sequence shown here is derived from an EMBL/GenBank/DDBJ whole genome shotgun (WGS) entry which is preliminary data.</text>
</comment>
<evidence type="ECO:0008006" key="3">
    <source>
        <dbReference type="Google" id="ProtNLM"/>
    </source>
</evidence>
<evidence type="ECO:0000313" key="2">
    <source>
        <dbReference type="Proteomes" id="UP001224392"/>
    </source>
</evidence>
<proteinExistence type="predicted"/>
<dbReference type="RefSeq" id="WP_285763233.1">
    <property type="nucleotide sequence ID" value="NZ_BSYJ01000002.1"/>
</dbReference>
<dbReference type="Proteomes" id="UP001224392">
    <property type="component" value="Unassembled WGS sequence"/>
</dbReference>
<dbReference type="InterPro" id="IPR012347">
    <property type="entry name" value="Ferritin-like"/>
</dbReference>
<accession>A0ABQ6LXA3</accession>
<organism evidence="1 2">
    <name type="scientific">Biformimicrobium ophioploci</name>
    <dbReference type="NCBI Taxonomy" id="3036711"/>
    <lineage>
        <taxon>Bacteria</taxon>
        <taxon>Pseudomonadati</taxon>
        <taxon>Pseudomonadota</taxon>
        <taxon>Gammaproteobacteria</taxon>
        <taxon>Cellvibrionales</taxon>
        <taxon>Microbulbiferaceae</taxon>
        <taxon>Biformimicrobium</taxon>
    </lineage>
</organism>
<gene>
    <name evidence="1" type="ORF">MNKW57_09960</name>
</gene>
<keyword evidence="2" id="KW-1185">Reference proteome</keyword>
<evidence type="ECO:0000313" key="1">
    <source>
        <dbReference type="EMBL" id="GMG86675.1"/>
    </source>
</evidence>
<dbReference type="Gene3D" id="1.20.1260.10">
    <property type="match status" value="1"/>
</dbReference>
<dbReference type="EMBL" id="BSYJ01000002">
    <property type="protein sequence ID" value="GMG86675.1"/>
    <property type="molecule type" value="Genomic_DNA"/>
</dbReference>